<keyword evidence="4" id="KW-0862">Zinc</keyword>
<evidence type="ECO:0000256" key="3">
    <source>
        <dbReference type="ARBA" id="ARBA00022801"/>
    </source>
</evidence>
<gene>
    <name evidence="6" type="ORF">IAB12_02610</name>
</gene>
<dbReference type="PANTHER" id="PTHR46233:SF3">
    <property type="entry name" value="HYDROXYACYLGLUTATHIONE HYDROLASE GLOC"/>
    <property type="match status" value="1"/>
</dbReference>
<evidence type="ECO:0000256" key="2">
    <source>
        <dbReference type="ARBA" id="ARBA00022723"/>
    </source>
</evidence>
<dbReference type="InterPro" id="IPR051453">
    <property type="entry name" value="MBL_Glyoxalase_II"/>
</dbReference>
<dbReference type="CDD" id="cd06262">
    <property type="entry name" value="metallo-hydrolase-like_MBL-fold"/>
    <property type="match status" value="1"/>
</dbReference>
<evidence type="ECO:0000313" key="7">
    <source>
        <dbReference type="Proteomes" id="UP000823936"/>
    </source>
</evidence>
<reference evidence="6" key="2">
    <citation type="submission" date="2021-04" db="EMBL/GenBank/DDBJ databases">
        <authorList>
            <person name="Gilroy R."/>
        </authorList>
    </citation>
    <scope>NUCLEOTIDE SEQUENCE</scope>
    <source>
        <strain evidence="6">Gambia11-129</strain>
    </source>
</reference>
<dbReference type="SUPFAM" id="SSF56281">
    <property type="entry name" value="Metallo-hydrolase/oxidoreductase"/>
    <property type="match status" value="1"/>
</dbReference>
<comment type="caution">
    <text evidence="6">The sequence shown here is derived from an EMBL/GenBank/DDBJ whole genome shotgun (WGS) entry which is preliminary data.</text>
</comment>
<dbReference type="Proteomes" id="UP000823936">
    <property type="component" value="Unassembled WGS sequence"/>
</dbReference>
<dbReference type="InterPro" id="IPR001279">
    <property type="entry name" value="Metallo-B-lactamas"/>
</dbReference>
<accession>A0A9D1TNQ5</accession>
<dbReference type="AlphaFoldDB" id="A0A9D1TNQ5"/>
<dbReference type="PANTHER" id="PTHR46233">
    <property type="entry name" value="HYDROXYACYLGLUTATHIONE HYDROLASE GLOC"/>
    <property type="match status" value="1"/>
</dbReference>
<dbReference type="EMBL" id="DXHU01000011">
    <property type="protein sequence ID" value="HIV98655.1"/>
    <property type="molecule type" value="Genomic_DNA"/>
</dbReference>
<proteinExistence type="predicted"/>
<dbReference type="GO" id="GO:0046872">
    <property type="term" value="F:metal ion binding"/>
    <property type="evidence" value="ECO:0007669"/>
    <property type="project" value="UniProtKB-KW"/>
</dbReference>
<feature type="domain" description="Metallo-beta-lactamase" evidence="5">
    <location>
        <begin position="12"/>
        <end position="193"/>
    </location>
</feature>
<dbReference type="SMART" id="SM00849">
    <property type="entry name" value="Lactamase_B"/>
    <property type="match status" value="1"/>
</dbReference>
<evidence type="ECO:0000259" key="5">
    <source>
        <dbReference type="SMART" id="SM00849"/>
    </source>
</evidence>
<organism evidence="6 7">
    <name type="scientific">Candidatus Ornithospirochaeta avicola</name>
    <dbReference type="NCBI Taxonomy" id="2840896"/>
    <lineage>
        <taxon>Bacteria</taxon>
        <taxon>Pseudomonadati</taxon>
        <taxon>Spirochaetota</taxon>
        <taxon>Spirochaetia</taxon>
        <taxon>Spirochaetales</taxon>
        <taxon>Spirochaetaceae</taxon>
        <taxon>Spirochaetaceae incertae sedis</taxon>
        <taxon>Candidatus Ornithospirochaeta</taxon>
    </lineage>
</organism>
<reference evidence="6" key="1">
    <citation type="journal article" date="2021" name="PeerJ">
        <title>Extensive microbial diversity within the chicken gut microbiome revealed by metagenomics and culture.</title>
        <authorList>
            <person name="Gilroy R."/>
            <person name="Ravi A."/>
            <person name="Getino M."/>
            <person name="Pursley I."/>
            <person name="Horton D.L."/>
            <person name="Alikhan N.F."/>
            <person name="Baker D."/>
            <person name="Gharbi K."/>
            <person name="Hall N."/>
            <person name="Watson M."/>
            <person name="Adriaenssens E.M."/>
            <person name="Foster-Nyarko E."/>
            <person name="Jarju S."/>
            <person name="Secka A."/>
            <person name="Antonio M."/>
            <person name="Oren A."/>
            <person name="Chaudhuri R.R."/>
            <person name="La Ragione R."/>
            <person name="Hildebrand F."/>
            <person name="Pallen M.J."/>
        </authorList>
    </citation>
    <scope>NUCLEOTIDE SEQUENCE</scope>
    <source>
        <strain evidence="6">Gambia11-129</strain>
    </source>
</reference>
<comment type="cofactor">
    <cofactor evidence="1">
        <name>Zn(2+)</name>
        <dbReference type="ChEBI" id="CHEBI:29105"/>
    </cofactor>
</comment>
<protein>
    <submittedName>
        <fullName evidence="6">MBL fold metallo-hydrolase</fullName>
    </submittedName>
</protein>
<keyword evidence="3" id="KW-0378">Hydrolase</keyword>
<evidence type="ECO:0000256" key="1">
    <source>
        <dbReference type="ARBA" id="ARBA00001947"/>
    </source>
</evidence>
<keyword evidence="2" id="KW-0479">Metal-binding</keyword>
<evidence type="ECO:0000256" key="4">
    <source>
        <dbReference type="ARBA" id="ARBA00022833"/>
    </source>
</evidence>
<dbReference type="GO" id="GO:0016787">
    <property type="term" value="F:hydrolase activity"/>
    <property type="evidence" value="ECO:0007669"/>
    <property type="project" value="UniProtKB-KW"/>
</dbReference>
<sequence>MKINRFVLSEMRVNCYVVYDFDGNRAILIDAPSGISPVISFIKENSLALEAVLLTHAHFDHVQGLYELDHAFKDLDIYLSEDDEALFCSGNKKILKDFGMLSKETDNEFSYIGKIMTKRLPGNIFGFDVMKTSGHTKGSVCFYSEKEGILFSGDTVFLYGYGRYDLGGSMTELFASLKKIKSLDGETMLLPGHGECGKLKMHLD</sequence>
<dbReference type="InterPro" id="IPR036866">
    <property type="entry name" value="RibonucZ/Hydroxyglut_hydro"/>
</dbReference>
<evidence type="ECO:0000313" key="6">
    <source>
        <dbReference type="EMBL" id="HIV98655.1"/>
    </source>
</evidence>
<dbReference type="Pfam" id="PF00753">
    <property type="entry name" value="Lactamase_B"/>
    <property type="match status" value="1"/>
</dbReference>
<name>A0A9D1TNQ5_9SPIO</name>
<dbReference type="Gene3D" id="3.60.15.10">
    <property type="entry name" value="Ribonuclease Z/Hydroxyacylglutathione hydrolase-like"/>
    <property type="match status" value="1"/>
</dbReference>